<keyword evidence="6" id="KW-1185">Reference proteome</keyword>
<dbReference type="NCBIfam" id="TIGR00756">
    <property type="entry name" value="PPR"/>
    <property type="match status" value="5"/>
</dbReference>
<protein>
    <recommendedName>
        <fullName evidence="4">DYW domain-containing protein</fullName>
    </recommendedName>
</protein>
<evidence type="ECO:0000313" key="6">
    <source>
        <dbReference type="Proteomes" id="UP000015453"/>
    </source>
</evidence>
<dbReference type="GO" id="GO:0003729">
    <property type="term" value="F:mRNA binding"/>
    <property type="evidence" value="ECO:0007669"/>
    <property type="project" value="UniProtKB-ARBA"/>
</dbReference>
<dbReference type="Pfam" id="PF14432">
    <property type="entry name" value="DYW_deaminase"/>
    <property type="match status" value="1"/>
</dbReference>
<reference evidence="5 6" key="1">
    <citation type="journal article" date="2013" name="BMC Genomics">
        <title>The miniature genome of a carnivorous plant Genlisea aurea contains a low number of genes and short non-coding sequences.</title>
        <authorList>
            <person name="Leushkin E.V."/>
            <person name="Sutormin R.A."/>
            <person name="Nabieva E.R."/>
            <person name="Penin A.A."/>
            <person name="Kondrashov A.S."/>
            <person name="Logacheva M.D."/>
        </authorList>
    </citation>
    <scope>NUCLEOTIDE SEQUENCE [LARGE SCALE GENOMIC DNA]</scope>
</reference>
<dbReference type="InterPro" id="IPR046849">
    <property type="entry name" value="E2_motif"/>
</dbReference>
<dbReference type="AlphaFoldDB" id="S8CVT1"/>
<dbReference type="PANTHER" id="PTHR47926">
    <property type="entry name" value="PENTATRICOPEPTIDE REPEAT-CONTAINING PROTEIN"/>
    <property type="match status" value="1"/>
</dbReference>
<feature type="non-terminal residue" evidence="5">
    <location>
        <position position="1"/>
    </location>
</feature>
<dbReference type="GO" id="GO:0009451">
    <property type="term" value="P:RNA modification"/>
    <property type="evidence" value="ECO:0007669"/>
    <property type="project" value="InterPro"/>
</dbReference>
<dbReference type="InterPro" id="IPR046848">
    <property type="entry name" value="E_motif"/>
</dbReference>
<dbReference type="FunFam" id="1.25.40.10:FF:000348">
    <property type="entry name" value="Pentatricopeptide repeat-containing protein chloroplastic"/>
    <property type="match status" value="1"/>
</dbReference>
<keyword evidence="2" id="KW-0677">Repeat</keyword>
<dbReference type="Pfam" id="PF01535">
    <property type="entry name" value="PPR"/>
    <property type="match status" value="7"/>
</dbReference>
<name>S8CVT1_9LAMI</name>
<dbReference type="Pfam" id="PF20431">
    <property type="entry name" value="E_motif"/>
    <property type="match status" value="1"/>
</dbReference>
<sequence>TLDKERFLEKHPTVTLIDRCTSQKQLKQIHCQMLRSGLLDDPFAASKLISLSALSDFSSLAYAQKVFDQMPRPNLFSWNILVRAYASASRPLHSLSLFIRLLHHSPDPPDKFTYPFAIKACADLSDLRLGRGIHGMAVKGNHASDVFVSNSLIRFYSECRCLVAAYRIFETMPRTRRDVVSWNSMINGLVQNKWHDDAMELFHRMVAEEEEEGVEPNGVTMLSVLGICGTKSDLELGKWAHSYVNKNGMEGSLILDNAILDMYTKCGGMKEAREVFDKMEDRDVITWTTMLTGYAKTGDFKAARDLFDALPTKDITSWNALISAYEQRGNAKEAIAIFNELQQSNNDTEPDGVTLVSTLSACSQLGAIELGTRIHNYVKKRGMSLNCHLVTSLIDMYSKCGDLEKAAQVFRSSSHERDVFVWSAMIAAYGMHGCGHDAVELFKKMQEAKVKPSFVTFTNLLSACSHSGLVEEGVELFNQMENVYGIVPRMEHYACLVDILGRAGRLERAVEFIRSMPMTPGSSVWGALLGACKLHKNVELAQLACNNLLEIEPLNDGAMVVLSNLYADLGKWEEVSNLRKRMRETGLKKQTGCSSVEINGTNHEFLVGDTTHPLSKKIYLKLEEIAAELKSAGYVPDKSQVLQQVEEEDIQEKSLYHHSERLALALGLISLAPSQPIRIVKNLRVCEDCHCVFKLVSRIYDREIVLRDRYRFHLFRKGCCSCKEYW</sequence>
<dbReference type="FunFam" id="1.25.40.10:FF:000557">
    <property type="entry name" value="Pentatricopeptide repeat-containing protein, chloroplastic"/>
    <property type="match status" value="1"/>
</dbReference>
<feature type="repeat" description="PPR" evidence="3">
    <location>
        <begin position="283"/>
        <end position="317"/>
    </location>
</feature>
<feature type="repeat" description="PPR" evidence="3">
    <location>
        <begin position="418"/>
        <end position="452"/>
    </location>
</feature>
<proteinExistence type="inferred from homology"/>
<dbReference type="Pfam" id="PF20430">
    <property type="entry name" value="Eplus_motif"/>
    <property type="match status" value="1"/>
</dbReference>
<evidence type="ECO:0000313" key="5">
    <source>
        <dbReference type="EMBL" id="EPS69071.1"/>
    </source>
</evidence>
<feature type="repeat" description="PPR" evidence="3">
    <location>
        <begin position="453"/>
        <end position="483"/>
    </location>
</feature>
<evidence type="ECO:0000256" key="1">
    <source>
        <dbReference type="ARBA" id="ARBA00006643"/>
    </source>
</evidence>
<dbReference type="InterPro" id="IPR032867">
    <property type="entry name" value="DYW_dom"/>
</dbReference>
<dbReference type="Pfam" id="PF13041">
    <property type="entry name" value="PPR_2"/>
    <property type="match status" value="1"/>
</dbReference>
<dbReference type="InterPro" id="IPR046960">
    <property type="entry name" value="PPR_At4g14850-like_plant"/>
</dbReference>
<comment type="caution">
    <text evidence="5">The sequence shown here is derived from an EMBL/GenBank/DDBJ whole genome shotgun (WGS) entry which is preliminary data.</text>
</comment>
<evidence type="ECO:0000256" key="2">
    <source>
        <dbReference type="ARBA" id="ARBA00022737"/>
    </source>
</evidence>
<dbReference type="EMBL" id="AUSU01002300">
    <property type="protein sequence ID" value="EPS69071.1"/>
    <property type="molecule type" value="Genomic_DNA"/>
</dbReference>
<feature type="domain" description="DYW" evidence="4">
    <location>
        <begin position="633"/>
        <end position="726"/>
    </location>
</feature>
<dbReference type="FunFam" id="1.25.40.10:FF:000196">
    <property type="entry name" value="Pentatricopeptide repeat-containing protein At4g14850"/>
    <property type="match status" value="1"/>
</dbReference>
<dbReference type="InterPro" id="IPR011990">
    <property type="entry name" value="TPR-like_helical_dom_sf"/>
</dbReference>
<dbReference type="GO" id="GO:0008270">
    <property type="term" value="F:zinc ion binding"/>
    <property type="evidence" value="ECO:0007669"/>
    <property type="project" value="InterPro"/>
</dbReference>
<feature type="repeat" description="PPR" evidence="3">
    <location>
        <begin position="178"/>
        <end position="212"/>
    </location>
</feature>
<comment type="similarity">
    <text evidence="1">Belongs to the PPR family. PCMP-H subfamily.</text>
</comment>
<dbReference type="OrthoDB" id="185373at2759"/>
<dbReference type="PROSITE" id="PS51375">
    <property type="entry name" value="PPR"/>
    <property type="match status" value="4"/>
</dbReference>
<dbReference type="InterPro" id="IPR002885">
    <property type="entry name" value="PPR_rpt"/>
</dbReference>
<dbReference type="Proteomes" id="UP000015453">
    <property type="component" value="Unassembled WGS sequence"/>
</dbReference>
<gene>
    <name evidence="5" type="ORF">M569_05691</name>
</gene>
<organism evidence="5 6">
    <name type="scientific">Genlisea aurea</name>
    <dbReference type="NCBI Taxonomy" id="192259"/>
    <lineage>
        <taxon>Eukaryota</taxon>
        <taxon>Viridiplantae</taxon>
        <taxon>Streptophyta</taxon>
        <taxon>Embryophyta</taxon>
        <taxon>Tracheophyta</taxon>
        <taxon>Spermatophyta</taxon>
        <taxon>Magnoliopsida</taxon>
        <taxon>eudicotyledons</taxon>
        <taxon>Gunneridae</taxon>
        <taxon>Pentapetalae</taxon>
        <taxon>asterids</taxon>
        <taxon>lamiids</taxon>
        <taxon>Lamiales</taxon>
        <taxon>Lentibulariaceae</taxon>
        <taxon>Genlisea</taxon>
    </lineage>
</organism>
<dbReference type="PANTHER" id="PTHR47926:SF452">
    <property type="entry name" value="PENTATRICOPEPTIDE REPEAT-CONTAINING PROTEIN"/>
    <property type="match status" value="1"/>
</dbReference>
<dbReference type="SUPFAM" id="SSF48452">
    <property type="entry name" value="TPR-like"/>
    <property type="match status" value="1"/>
</dbReference>
<accession>S8CVT1</accession>
<dbReference type="Gene3D" id="1.25.40.10">
    <property type="entry name" value="Tetratricopeptide repeat domain"/>
    <property type="match status" value="4"/>
</dbReference>
<evidence type="ECO:0000256" key="3">
    <source>
        <dbReference type="PROSITE-ProRule" id="PRU00708"/>
    </source>
</evidence>
<evidence type="ECO:0000259" key="4">
    <source>
        <dbReference type="Pfam" id="PF14432"/>
    </source>
</evidence>
<dbReference type="FunFam" id="1.25.40.10:FF:002148">
    <property type="entry name" value="Pentatricopeptide repeat-containing protein At2g29760, chloroplastic"/>
    <property type="match status" value="1"/>
</dbReference>